<dbReference type="EMBL" id="JANBPK010000807">
    <property type="protein sequence ID" value="KAJ2931537.1"/>
    <property type="molecule type" value="Genomic_DNA"/>
</dbReference>
<evidence type="ECO:0000313" key="2">
    <source>
        <dbReference type="EMBL" id="KAJ2931537.1"/>
    </source>
</evidence>
<evidence type="ECO:0000313" key="3">
    <source>
        <dbReference type="Proteomes" id="UP001140091"/>
    </source>
</evidence>
<feature type="non-terminal residue" evidence="2">
    <location>
        <position position="473"/>
    </location>
</feature>
<gene>
    <name evidence="2" type="ORF">H1R20_g5540</name>
</gene>
<proteinExistence type="predicted"/>
<sequence>MFTAESSTVSTSNLADHDELNVATALMANQLAYRSSKVDSSEELTSIALSPDGEYLATATISGTVSIRRVRDNGRKVQSLNAGTSVKVSALLWGPVTQAGRPLFIASSNGFINCVTYHGTNFTENPPTLTSGFVPALVTSMALNPSSSILAVAYAYTVRLLHLPLTGTDVTTARSLPVRSHPWPVKLEWLSDTIICIGLFSKIVAVDVSTAAAKTSWTIETPNASQLGSFAISPSKKLIAATNLRSGVDWFDVNSSQFISTTAVEDDYLESNYMLPIFFLGEKSFVCGHNTGSAIIGGNGVDGVQQIASGNPVRYPSQLLTVACLSSESYLIAWAVTECLSPTIQVVSITLALESGLSDEVVFSYFKPLAIETESAIVKAIEEMDDFETSKEGAPLPEETTPVDTSVEDELEDDDLEFEEETLGYIQDNPEKPVNPTVTIIETTFITVTETVVSTITLRGKPRRAASPKPSRH</sequence>
<reference evidence="2" key="1">
    <citation type="submission" date="2022-06" db="EMBL/GenBank/DDBJ databases">
        <title>Genome Sequence of Candolleomyces eurysporus.</title>
        <authorList>
            <person name="Buettner E."/>
        </authorList>
    </citation>
    <scope>NUCLEOTIDE SEQUENCE</scope>
    <source>
        <strain evidence="2">VTCC 930004</strain>
    </source>
</reference>
<evidence type="ECO:0008006" key="4">
    <source>
        <dbReference type="Google" id="ProtNLM"/>
    </source>
</evidence>
<dbReference type="AlphaFoldDB" id="A0A9W8MIV6"/>
<keyword evidence="3" id="KW-1185">Reference proteome</keyword>
<dbReference type="Proteomes" id="UP001140091">
    <property type="component" value="Unassembled WGS sequence"/>
</dbReference>
<evidence type="ECO:0000256" key="1">
    <source>
        <dbReference type="SAM" id="MobiDB-lite"/>
    </source>
</evidence>
<dbReference type="OrthoDB" id="3066114at2759"/>
<feature type="region of interest" description="Disordered" evidence="1">
    <location>
        <begin position="388"/>
        <end position="408"/>
    </location>
</feature>
<dbReference type="InterPro" id="IPR015943">
    <property type="entry name" value="WD40/YVTN_repeat-like_dom_sf"/>
</dbReference>
<accession>A0A9W8MIV6</accession>
<dbReference type="SUPFAM" id="SSF82171">
    <property type="entry name" value="DPP6 N-terminal domain-like"/>
    <property type="match status" value="1"/>
</dbReference>
<comment type="caution">
    <text evidence="2">The sequence shown here is derived from an EMBL/GenBank/DDBJ whole genome shotgun (WGS) entry which is preliminary data.</text>
</comment>
<dbReference type="Gene3D" id="2.130.10.10">
    <property type="entry name" value="YVTN repeat-like/Quinoprotein amine dehydrogenase"/>
    <property type="match status" value="1"/>
</dbReference>
<organism evidence="2 3">
    <name type="scientific">Candolleomyces eurysporus</name>
    <dbReference type="NCBI Taxonomy" id="2828524"/>
    <lineage>
        <taxon>Eukaryota</taxon>
        <taxon>Fungi</taxon>
        <taxon>Dikarya</taxon>
        <taxon>Basidiomycota</taxon>
        <taxon>Agaricomycotina</taxon>
        <taxon>Agaricomycetes</taxon>
        <taxon>Agaricomycetidae</taxon>
        <taxon>Agaricales</taxon>
        <taxon>Agaricineae</taxon>
        <taxon>Psathyrellaceae</taxon>
        <taxon>Candolleomyces</taxon>
    </lineage>
</organism>
<name>A0A9W8MIV6_9AGAR</name>
<protein>
    <recommendedName>
        <fullName evidence="4">WD40 repeat-like protein</fullName>
    </recommendedName>
</protein>